<feature type="domain" description="CRAL-TRIO" evidence="1">
    <location>
        <begin position="2152"/>
        <end position="2257"/>
    </location>
</feature>
<dbReference type="PROSITE" id="PS50191">
    <property type="entry name" value="CRAL_TRIO"/>
    <property type="match status" value="9"/>
</dbReference>
<dbReference type="SUPFAM" id="SSF46938">
    <property type="entry name" value="CRAL/TRIO N-terminal domain"/>
    <property type="match status" value="1"/>
</dbReference>
<evidence type="ECO:0000313" key="3">
    <source>
        <dbReference type="Proteomes" id="UP000719412"/>
    </source>
</evidence>
<accession>A0A8J6HVA4</accession>
<feature type="domain" description="CRAL-TRIO" evidence="1">
    <location>
        <begin position="1"/>
        <end position="162"/>
    </location>
</feature>
<feature type="domain" description="CRAL-TRIO" evidence="1">
    <location>
        <begin position="2385"/>
        <end position="2515"/>
    </location>
</feature>
<dbReference type="Pfam" id="PF00650">
    <property type="entry name" value="CRAL_TRIO"/>
    <property type="match status" value="10"/>
</dbReference>
<feature type="domain" description="CRAL-TRIO" evidence="1">
    <location>
        <begin position="291"/>
        <end position="455"/>
    </location>
</feature>
<name>A0A8J6HVA4_TENMO</name>
<gene>
    <name evidence="2" type="ORF">GEV33_001979</name>
</gene>
<dbReference type="CDD" id="cd00170">
    <property type="entry name" value="SEC14"/>
    <property type="match status" value="10"/>
</dbReference>
<dbReference type="InterPro" id="IPR036273">
    <property type="entry name" value="CRAL/TRIO_N_dom_sf"/>
</dbReference>
<dbReference type="InterPro" id="IPR036865">
    <property type="entry name" value="CRAL-TRIO_dom_sf"/>
</dbReference>
<feature type="domain" description="CRAL-TRIO" evidence="1">
    <location>
        <begin position="1810"/>
        <end position="1994"/>
    </location>
</feature>
<evidence type="ECO:0000259" key="1">
    <source>
        <dbReference type="PROSITE" id="PS50191"/>
    </source>
</evidence>
<dbReference type="GO" id="GO:1902936">
    <property type="term" value="F:phosphatidylinositol bisphosphate binding"/>
    <property type="evidence" value="ECO:0007669"/>
    <property type="project" value="TreeGrafter"/>
</dbReference>
<feature type="domain" description="CRAL-TRIO" evidence="1">
    <location>
        <begin position="844"/>
        <end position="1009"/>
    </location>
</feature>
<dbReference type="Proteomes" id="UP000719412">
    <property type="component" value="Unassembled WGS sequence"/>
</dbReference>
<evidence type="ECO:0000313" key="2">
    <source>
        <dbReference type="EMBL" id="KAH0820813.1"/>
    </source>
</evidence>
<dbReference type="SUPFAM" id="SSF52087">
    <property type="entry name" value="CRAL/TRIO domain"/>
    <property type="match status" value="10"/>
</dbReference>
<protein>
    <recommendedName>
        <fullName evidence="1">CRAL-TRIO domain-containing protein</fullName>
    </recommendedName>
</protein>
<reference evidence="2" key="2">
    <citation type="submission" date="2021-08" db="EMBL/GenBank/DDBJ databases">
        <authorList>
            <person name="Eriksson T."/>
        </authorList>
    </citation>
    <scope>NUCLEOTIDE SEQUENCE</scope>
    <source>
        <strain evidence="2">Stoneville</strain>
        <tissue evidence="2">Whole head</tissue>
    </source>
</reference>
<dbReference type="PANTHER" id="PTHR10174">
    <property type="entry name" value="ALPHA-TOCOPHEROL TRANSFER PROTEIN-RELATED"/>
    <property type="match status" value="1"/>
</dbReference>
<comment type="caution">
    <text evidence="2">The sequence shown here is derived from an EMBL/GenBank/DDBJ whole genome shotgun (WGS) entry which is preliminary data.</text>
</comment>
<dbReference type="PANTHER" id="PTHR10174:SF213">
    <property type="entry name" value="CRAL-TRIO DOMAIN-CONTAINING PROTEIN"/>
    <property type="match status" value="1"/>
</dbReference>
<dbReference type="GO" id="GO:0016020">
    <property type="term" value="C:membrane"/>
    <property type="evidence" value="ECO:0007669"/>
    <property type="project" value="TreeGrafter"/>
</dbReference>
<feature type="domain" description="CRAL-TRIO" evidence="1">
    <location>
        <begin position="2655"/>
        <end position="2785"/>
    </location>
</feature>
<dbReference type="InterPro" id="IPR001251">
    <property type="entry name" value="CRAL-TRIO_dom"/>
</dbReference>
<proteinExistence type="predicted"/>
<sequence>MKGTLLLSCISIPVRTGDNTVIHFFKVTDSNYQNFDWILSMKLAYMLLDISQSRNPPNELIVVIDMQGVGFMHLTRFKIGAARKFLEFLQEGMPLRIKRIHVLNSTYVFDKLISIARVFIRNELMAIIKTHPPGTDMMQFHKECLPVSCLPKEYGGDLPTVEELNKISIQRFRELKPFFEAEEKFRTLENLIICISCVTKPPDEEYLSDMALPYQFQTKSIIDEGRVTRFAVNDVKKWLVGDLLPLIPEELIALFLISRGNDVSITKEAIRAYFKVKNEAPGIFNNRDLDREELQKTLKVIAFVHIPTRMKNNTVVLFVKLKDTNHRNFDLVAAMKLSLMLVDLCQRHNPPKEAIVVADIEGCTFMHLTCFKLGPVQKFLEYVQEAMPLRIKAVHILNANFVFYKILAMARIFIKSELMNAIKAHPPGLSMKEFHKEVPALYLPREYGGDLGSVEELRQKTMEEYRDMKQFFVAEEKLRREGRVTQLAVDEIKNWLVSNVLLEVPEEMIVLFLMCRDSDITLTKETILAYFKIKNGAPEIFNDRDVDREELQKTLNMTAFVAIPTRMSNNTAVVFFKLYDTDYKNFYLVPSMKFALMTIEVCQRYDPPNKVVAVIDMKELSLMHLTCFQIGALQKFLSFLQEAMPLKIKKVHVLNTSLVFYQILSLARVFIKRELMEMIKPHRPSLSMEEFHQEVPASCLPAEYGGELGNVKELNRETIEQFREMKQFFADEEELRTRTKPGKLVFKESHGICFGTTRQVKMVLPFKFKAETIIKERRTTQSAVDEIKDWLKTTSLPLLQDEFVVLFLMSCKNNVSDTKNTIQAYFRIKKNAPHLFNHRDIDSDDDVRKGMKVMAYCSIPTSMDNNVAVHFFKLLDNNYRNFDMITVLKLSIMLTDISQRYNPPNEVVLVADMKGLGLMHLTCIKIEALRTCLEFLQEGTPLKIKAIHVLNANYATEKMLAVAKLFMKSDLLTATKTYPPGADMDQFYKDCVPPKCLPKECGGDLPSIEELNERSIEQFRELKEFFKEEESLRNFIGFKSGEYGDHSIPSDTTAAMSESPSDSANYPFDGCEPVQPSLSFLAEAQPRLKTGEDKEHFLAEFFVANLLNRPTDGPTVSVRKSASEKELLFVRLTVSAAVRGGSSRKEEPNEDTMKVELPYKFNVKTLIESGRTTQSALDEVRVWLTTTSLPELQDEFIALFLLSCRNNISNTRNAIQAYFKIKQEAPEIFSERDVDGDELKKATSVVACCSIRADTKNKTDIHFFKLVDSDYRNFSLASTLKLACMLVDVSQRYDPPSGMIVVLDMEQAGLMHLTCLKIGMVKTYMDFIQQAIPLKIQAIHILNTSFAVDKAIAVARMFMKSDLMGIVKTHLPGIDMQEFYKKYVPSGCLPVDCGGDLPRRGGLLRLSNAFSATMTGRFGMGTVNKVRKEGSRDRPPDSNPGPPVCKAARQALGHDVLCGTKMTLQYKFKVETIIHEGRTTQSAIDEVKDLLKTTSLPVLQDEFITLFLLSCQNHVSHTKNTIEAYFRIKKTAPHIFNHRDIDSDDDVMKAMKVMAYCSIPTRMENNVAIHFFKLMDNNYRNFDMTSVFKLSVMLTDITQRHDPPNEIIVVADMKGLGLMHLTCVKIGMMRTYFEFLQEGIPAKIKAIHILNANYVSEKILAACKLFMKSDLLTVTKTHPPEADMDQFYKDCVPAKCLPKECGGDLPSVQELNERTMEQFRELKGFFKEEENLRNLKEHKKCKQDKMKVNLPYKFQAKTMIEEGRTTQSALDEIKVWLSTTSLPELQDEFITLFLLSCLNNVFETKNTIQAYFMIKNSAPEIFNDRDVDGDELKKATNVIASCNIHANMESKTVIHFFKLVDSDYRNFSLASTFKIANMLVDVSQQYNPPSDMIVVLDLGQAGLMHLTCLKIGMVKTYMDFIQQAIPLKIQAIHILNTSFVVDKAIRVAKMFMKSELMETVKTHLPGINMEEFFEKYVPASSLPKDCGGDLPSVDELNKKTKEQFRELKEFYKMEEELRTETITGEGRTTQAAVDEIKNWLVEACLPQISEELIVLFLTSCKNDIAATQCTIKAYFRIKSDAPELFNDRDIDREDLTKAMKTIICSSIPVRMPNNTVIHFFKLTDTNYRNFDLVVSMKLACMVLDISQRSNPPDQLIVLMDMKGINLMHLTCVRMGAIKRFMEFIQDGMPIKIQMIHILNTNYIFHKVLDLIKIFMKNELMAVIKPHPPSMSMEEFHREWIPASCLPEEYGGMLSSVDKLNQKTIEQFRELKPFFQAEEMLRREGRTTQAAVDEIKNWLVEACLPQISEELIVLFLTSCKNDIAATQCTIKAYFRIKSDAPELFNDRDIDREDLAKAMKMIICSSIPVRMPNNIVIHFFKLTDTNYRNLNLVVSMKLAFMLLDVSQRSNPPEQVIVLMDMKGVNLMHLTCMRMGAIKKFIEFVQEGMPIKIQMIHVLNTNYVFHKGLDLIKIFMKNELMALIKPHPPSMSMEEFHREWIPASCLPEEYGGMLSSVEKLNQKTIEQFRELKPFFEAEQKLRSQYKRNDTETIIGEGRTTQAAVDEIKNWLVEACLPQISEELIVLFLTSCKNDIAATQCTIKAYFRIKSEAPELFNDRDIDREDLAKAMKTIICSNLPVRMPNNTVINFFKLTDTNYRNFNLVVSMKLAFMLLDVNQRTNPPDQVIVLIDIKGVNLMHLTCMRMGAIKKFIDFIQEGMPLKIQIIHVLNTNYVFHKGLDLIKIFMRNDLMALIKPHPPSMSMEEFHREWIPASCLPEEYGGMLSSVEKLNQKTIEQFRELKPFFEAEEKLRSEYKISDSKKWF</sequence>
<feature type="domain" description="CRAL-TRIO" evidence="1">
    <location>
        <begin position="592"/>
        <end position="712"/>
    </location>
</feature>
<reference evidence="2" key="1">
    <citation type="journal article" date="2020" name="J Insects Food Feed">
        <title>The yellow mealworm (Tenebrio molitor) genome: a resource for the emerging insects as food and feed industry.</title>
        <authorList>
            <person name="Eriksson T."/>
            <person name="Andere A."/>
            <person name="Kelstrup H."/>
            <person name="Emery V."/>
            <person name="Picard C."/>
        </authorList>
    </citation>
    <scope>NUCLEOTIDE SEQUENCE</scope>
    <source>
        <strain evidence="2">Stoneville</strain>
        <tissue evidence="2">Whole head</tissue>
    </source>
</reference>
<dbReference type="SMART" id="SM00516">
    <property type="entry name" value="SEC14"/>
    <property type="match status" value="10"/>
</dbReference>
<dbReference type="EMBL" id="JABDTM020010697">
    <property type="protein sequence ID" value="KAH0820813.1"/>
    <property type="molecule type" value="Genomic_DNA"/>
</dbReference>
<dbReference type="Gene3D" id="3.40.525.10">
    <property type="entry name" value="CRAL-TRIO lipid binding domain"/>
    <property type="match status" value="10"/>
</dbReference>
<organism evidence="2 3">
    <name type="scientific">Tenebrio molitor</name>
    <name type="common">Yellow mealworm beetle</name>
    <dbReference type="NCBI Taxonomy" id="7067"/>
    <lineage>
        <taxon>Eukaryota</taxon>
        <taxon>Metazoa</taxon>
        <taxon>Ecdysozoa</taxon>
        <taxon>Arthropoda</taxon>
        <taxon>Hexapoda</taxon>
        <taxon>Insecta</taxon>
        <taxon>Pterygota</taxon>
        <taxon>Neoptera</taxon>
        <taxon>Endopterygota</taxon>
        <taxon>Coleoptera</taxon>
        <taxon>Polyphaga</taxon>
        <taxon>Cucujiformia</taxon>
        <taxon>Tenebrionidae</taxon>
        <taxon>Tenebrio</taxon>
    </lineage>
</organism>
<keyword evidence="3" id="KW-1185">Reference proteome</keyword>
<feature type="domain" description="CRAL-TRIO" evidence="1">
    <location>
        <begin position="1544"/>
        <end position="1709"/>
    </location>
</feature>